<dbReference type="AlphaFoldDB" id="A0A8S4QAV7"/>
<protein>
    <submittedName>
        <fullName evidence="1">Uncharacterized protein</fullName>
    </submittedName>
</protein>
<proteinExistence type="predicted"/>
<name>A0A8S4QAV7_OWEFU</name>
<dbReference type="OrthoDB" id="10014409at2759"/>
<evidence type="ECO:0000313" key="2">
    <source>
        <dbReference type="Proteomes" id="UP000749559"/>
    </source>
</evidence>
<evidence type="ECO:0000313" key="1">
    <source>
        <dbReference type="EMBL" id="CAH1802944.1"/>
    </source>
</evidence>
<organism evidence="1 2">
    <name type="scientific">Owenia fusiformis</name>
    <name type="common">Polychaete worm</name>
    <dbReference type="NCBI Taxonomy" id="6347"/>
    <lineage>
        <taxon>Eukaryota</taxon>
        <taxon>Metazoa</taxon>
        <taxon>Spiralia</taxon>
        <taxon>Lophotrochozoa</taxon>
        <taxon>Annelida</taxon>
        <taxon>Polychaeta</taxon>
        <taxon>Sedentaria</taxon>
        <taxon>Canalipalpata</taxon>
        <taxon>Sabellida</taxon>
        <taxon>Oweniida</taxon>
        <taxon>Oweniidae</taxon>
        <taxon>Owenia</taxon>
    </lineage>
</organism>
<keyword evidence="2" id="KW-1185">Reference proteome</keyword>
<gene>
    <name evidence="1" type="ORF">OFUS_LOCUS26583</name>
</gene>
<dbReference type="EMBL" id="CAIIXF020000185">
    <property type="protein sequence ID" value="CAH1802944.1"/>
    <property type="molecule type" value="Genomic_DNA"/>
</dbReference>
<dbReference type="Proteomes" id="UP000749559">
    <property type="component" value="Unassembled WGS sequence"/>
</dbReference>
<sequence length="259" mass="29521">MQTMPHDAFYFSSKERYHLNSSKTNFLTINKPKPDFNFKLGMSDITETPTVEHLGMTRDNKGRSIDVDLRISTARNTMYALMGASLHGHNGLSIQASIKLWSIYVLPRLTYGLETLILHKTDMEKLNCFQRKTLRQLQGIPERTPNAATLLLTGQIPIAATIDKLALKLACSIFRLDNSTPLKQIAIHQTLQLETNTPSWFNAIRKTLWKYDLPSIFTLLENPPPKDEWSKSVNKAVNIRCMQDLITEAKTKPTLKYLC</sequence>
<reference evidence="1" key="1">
    <citation type="submission" date="2022-03" db="EMBL/GenBank/DDBJ databases">
        <authorList>
            <person name="Martin C."/>
        </authorList>
    </citation>
    <scope>NUCLEOTIDE SEQUENCE</scope>
</reference>
<feature type="non-terminal residue" evidence="1">
    <location>
        <position position="259"/>
    </location>
</feature>
<comment type="caution">
    <text evidence="1">The sequence shown here is derived from an EMBL/GenBank/DDBJ whole genome shotgun (WGS) entry which is preliminary data.</text>
</comment>
<accession>A0A8S4QAV7</accession>